<dbReference type="Gene3D" id="3.40.630.30">
    <property type="match status" value="1"/>
</dbReference>
<dbReference type="RefSeq" id="WP_149298215.1">
    <property type="nucleotide sequence ID" value="NZ_CP043473.1"/>
</dbReference>
<protein>
    <submittedName>
        <fullName evidence="2">GNAT family N-acetyltransferase</fullName>
    </submittedName>
</protein>
<proteinExistence type="predicted"/>
<dbReference type="PROSITE" id="PS51186">
    <property type="entry name" value="GNAT"/>
    <property type="match status" value="1"/>
</dbReference>
<feature type="domain" description="N-acetyltransferase" evidence="1">
    <location>
        <begin position="14"/>
        <end position="175"/>
    </location>
</feature>
<dbReference type="InterPro" id="IPR016181">
    <property type="entry name" value="Acyl_CoA_acyltransferase"/>
</dbReference>
<dbReference type="SUPFAM" id="SSF55729">
    <property type="entry name" value="Acyl-CoA N-acyltransferases (Nat)"/>
    <property type="match status" value="1"/>
</dbReference>
<dbReference type="InterPro" id="IPR000182">
    <property type="entry name" value="GNAT_dom"/>
</dbReference>
<dbReference type="Proteomes" id="UP000322079">
    <property type="component" value="Chromosome"/>
</dbReference>
<dbReference type="AlphaFoldDB" id="A0A5C1DJU4"/>
<keyword evidence="3" id="KW-1185">Reference proteome</keyword>
<dbReference type="EMBL" id="CP043473">
    <property type="protein sequence ID" value="QEL57006.1"/>
    <property type="molecule type" value="Genomic_DNA"/>
</dbReference>
<dbReference type="Pfam" id="PF00583">
    <property type="entry name" value="Acetyltransf_1"/>
    <property type="match status" value="1"/>
</dbReference>
<reference evidence="2 3" key="1">
    <citation type="submission" date="2019-08" db="EMBL/GenBank/DDBJ databases">
        <title>Chromobacterium paludis, a novel bacterium isolated from a Maryland marsh pond.</title>
        <authorList>
            <person name="Blackburn M.B."/>
            <person name="Gundersen-Rindal D.E."/>
        </authorList>
    </citation>
    <scope>NUCLEOTIDE SEQUENCE [LARGE SCALE GENOMIC DNA]</scope>
    <source>
        <strain evidence="3">IIBBL 257-1</strain>
    </source>
</reference>
<evidence type="ECO:0000313" key="3">
    <source>
        <dbReference type="Proteomes" id="UP000322079"/>
    </source>
</evidence>
<evidence type="ECO:0000259" key="1">
    <source>
        <dbReference type="PROSITE" id="PS51186"/>
    </source>
</evidence>
<accession>A0A5C1DJU4</accession>
<evidence type="ECO:0000313" key="2">
    <source>
        <dbReference type="EMBL" id="QEL57006.1"/>
    </source>
</evidence>
<gene>
    <name evidence="2" type="ORF">FYK34_16285</name>
</gene>
<dbReference type="KEGG" id="chrm:FYK34_16285"/>
<dbReference type="GO" id="GO:0016747">
    <property type="term" value="F:acyltransferase activity, transferring groups other than amino-acyl groups"/>
    <property type="evidence" value="ECO:0007669"/>
    <property type="project" value="InterPro"/>
</dbReference>
<keyword evidence="2" id="KW-0808">Transferase</keyword>
<sequence length="175" mass="19138">MSAELNFSSLAHGLSLRPARASDEACIARIYRSARPDLQWIAGETELIESVQRQQLQVLQLGTGTHYPNAMHFMVEKASATVGVVMVDFGHNEVRVIFLAMLPEARGQGYGRVVLQGLQQAAQQVRCPLAAVVWHTNGEARRLYQSLGFVLEEAGSMADKLIWHPAAARIMVGAG</sequence>
<name>A0A5C1DJU4_9NEIS</name>
<organism evidence="2 3">
    <name type="scientific">Chromobacterium paludis</name>
    <dbReference type="NCBI Taxonomy" id="2605945"/>
    <lineage>
        <taxon>Bacteria</taxon>
        <taxon>Pseudomonadati</taxon>
        <taxon>Pseudomonadota</taxon>
        <taxon>Betaproteobacteria</taxon>
        <taxon>Neisseriales</taxon>
        <taxon>Chromobacteriaceae</taxon>
        <taxon>Chromobacterium</taxon>
    </lineage>
</organism>